<dbReference type="GO" id="GO:0004519">
    <property type="term" value="F:endonuclease activity"/>
    <property type="evidence" value="ECO:0007669"/>
    <property type="project" value="InterPro"/>
</dbReference>
<accession>A0A7X2H253</accession>
<organism evidence="2 3">
    <name type="scientific">Paenibacillus monticola</name>
    <dbReference type="NCBI Taxonomy" id="2666075"/>
    <lineage>
        <taxon>Bacteria</taxon>
        <taxon>Bacillati</taxon>
        <taxon>Bacillota</taxon>
        <taxon>Bacilli</taxon>
        <taxon>Bacillales</taxon>
        <taxon>Paenibacillaceae</taxon>
        <taxon>Paenibacillus</taxon>
    </lineage>
</organism>
<proteinExistence type="predicted"/>
<gene>
    <name evidence="2" type="ORF">GJB61_03045</name>
</gene>
<dbReference type="Pfam" id="PF04471">
    <property type="entry name" value="Mrr_cat"/>
    <property type="match status" value="1"/>
</dbReference>
<dbReference type="InterPro" id="IPR011335">
    <property type="entry name" value="Restrct_endonuc-II-like"/>
</dbReference>
<dbReference type="InterPro" id="IPR007560">
    <property type="entry name" value="Restrct_endonuc_IV_Mrr"/>
</dbReference>
<dbReference type="AlphaFoldDB" id="A0A7X2H253"/>
<dbReference type="SUPFAM" id="SSF52980">
    <property type="entry name" value="Restriction endonuclease-like"/>
    <property type="match status" value="1"/>
</dbReference>
<keyword evidence="3" id="KW-1185">Reference proteome</keyword>
<dbReference type="EMBL" id="WJXB01000001">
    <property type="protein sequence ID" value="MRN51975.1"/>
    <property type="molecule type" value="Genomic_DNA"/>
</dbReference>
<sequence>MTNTIGFDPDKYFEALDEKEEAYKVLSRIKASDMEEYKRLLQNFVDVNSKTVSTEKVERQEFNTTHKGKALEELVVFLFEKTGLFKVYKNIRNSTNEIDQLLELSFTGKHFKEYLPFTGDIYLSECKNYNKTIDVTWVGKFYSLLISNPTKYGFLFSYHGFTGSGWDNAVGLTKKLFLHKERTEDKVHIIDFNYRDFQLILEGYSFLEILDSKIKELLTSTDYKKYLNEIHPALLEKAVGEE</sequence>
<feature type="domain" description="Restriction endonuclease type IV Mrr" evidence="1">
    <location>
        <begin position="67"/>
        <end position="170"/>
    </location>
</feature>
<dbReference type="RefSeq" id="WP_154116971.1">
    <property type="nucleotide sequence ID" value="NZ_WJXB01000001.1"/>
</dbReference>
<dbReference type="Proteomes" id="UP000463051">
    <property type="component" value="Unassembled WGS sequence"/>
</dbReference>
<evidence type="ECO:0000313" key="3">
    <source>
        <dbReference type="Proteomes" id="UP000463051"/>
    </source>
</evidence>
<protein>
    <submittedName>
        <fullName evidence="2">Acetylglutamate semialdehyde dehydrogenase</fullName>
    </submittedName>
</protein>
<dbReference type="GO" id="GO:0009307">
    <property type="term" value="P:DNA restriction-modification system"/>
    <property type="evidence" value="ECO:0007669"/>
    <property type="project" value="InterPro"/>
</dbReference>
<evidence type="ECO:0000259" key="1">
    <source>
        <dbReference type="Pfam" id="PF04471"/>
    </source>
</evidence>
<evidence type="ECO:0000313" key="2">
    <source>
        <dbReference type="EMBL" id="MRN51975.1"/>
    </source>
</evidence>
<reference evidence="2 3" key="1">
    <citation type="submission" date="2019-11" db="EMBL/GenBank/DDBJ databases">
        <title>Paenibacillus monticola sp. nov., a novel PGPR strain isolated from mountain sample in China.</title>
        <authorList>
            <person name="Zhao Q."/>
            <person name="Li H.-P."/>
            <person name="Zhang J.-L."/>
        </authorList>
    </citation>
    <scope>NUCLEOTIDE SEQUENCE [LARGE SCALE GENOMIC DNA]</scope>
    <source>
        <strain evidence="2 3">LC-T2</strain>
    </source>
</reference>
<dbReference type="GO" id="GO:0003677">
    <property type="term" value="F:DNA binding"/>
    <property type="evidence" value="ECO:0007669"/>
    <property type="project" value="InterPro"/>
</dbReference>
<comment type="caution">
    <text evidence="2">The sequence shown here is derived from an EMBL/GenBank/DDBJ whole genome shotgun (WGS) entry which is preliminary data.</text>
</comment>
<name>A0A7X2H253_9BACL</name>